<dbReference type="Gene3D" id="2.60.120.260">
    <property type="entry name" value="Galactose-binding domain-like"/>
    <property type="match status" value="1"/>
</dbReference>
<dbReference type="InterPro" id="IPR008979">
    <property type="entry name" value="Galactose-bd-like_sf"/>
</dbReference>
<evidence type="ECO:0000313" key="2">
    <source>
        <dbReference type="EMBL" id="VVM66748.1"/>
    </source>
</evidence>
<dbReference type="GO" id="GO:0008239">
    <property type="term" value="F:dipeptidyl-peptidase activity"/>
    <property type="evidence" value="ECO:0007669"/>
    <property type="project" value="InterPro"/>
</dbReference>
<accession>A0A5E6RRG1</accession>
<dbReference type="Pfam" id="PF08530">
    <property type="entry name" value="PepX_C"/>
    <property type="match status" value="1"/>
</dbReference>
<organism evidence="2 3">
    <name type="scientific">Pseudomonas fluorescens</name>
    <dbReference type="NCBI Taxonomy" id="294"/>
    <lineage>
        <taxon>Bacteria</taxon>
        <taxon>Pseudomonadati</taxon>
        <taxon>Pseudomonadota</taxon>
        <taxon>Gammaproteobacteria</taxon>
        <taxon>Pseudomonadales</taxon>
        <taxon>Pseudomonadaceae</taxon>
        <taxon>Pseudomonas</taxon>
    </lineage>
</organism>
<dbReference type="RefSeq" id="WP_318181474.1">
    <property type="nucleotide sequence ID" value="NZ_CABVHK010000004.1"/>
</dbReference>
<feature type="domain" description="Xaa-Pro dipeptidyl-peptidase C-terminal" evidence="1">
    <location>
        <begin position="15"/>
        <end position="73"/>
    </location>
</feature>
<protein>
    <recommendedName>
        <fullName evidence="1">Xaa-Pro dipeptidyl-peptidase C-terminal domain-containing protein</fullName>
    </recommendedName>
</protein>
<dbReference type="AlphaFoldDB" id="A0A5E6RRG1"/>
<reference evidence="2 3" key="1">
    <citation type="submission" date="2019-09" db="EMBL/GenBank/DDBJ databases">
        <authorList>
            <person name="Chandra G."/>
            <person name="Truman W A."/>
        </authorList>
    </citation>
    <scope>NUCLEOTIDE SEQUENCE [LARGE SCALE GENOMIC DNA]</scope>
    <source>
        <strain evidence="2">PS662</strain>
    </source>
</reference>
<evidence type="ECO:0000259" key="1">
    <source>
        <dbReference type="Pfam" id="PF08530"/>
    </source>
</evidence>
<proteinExistence type="predicted"/>
<dbReference type="EMBL" id="CABVHK010000004">
    <property type="protein sequence ID" value="VVM66748.1"/>
    <property type="molecule type" value="Genomic_DNA"/>
</dbReference>
<sequence length="83" mass="9148">MIMAPRLGPYRPSDQRRDDAHSLFLDFLPLTEPLALLGDVRLSLRVASDTTCGQLVARLNAVAPDGQVTQITTQKPAPRSLRH</sequence>
<dbReference type="SUPFAM" id="SSF49785">
    <property type="entry name" value="Galactose-binding domain-like"/>
    <property type="match status" value="1"/>
</dbReference>
<evidence type="ECO:0000313" key="3">
    <source>
        <dbReference type="Proteomes" id="UP000326953"/>
    </source>
</evidence>
<name>A0A5E6RRG1_PSEFL</name>
<dbReference type="Proteomes" id="UP000326953">
    <property type="component" value="Unassembled WGS sequence"/>
</dbReference>
<dbReference type="InterPro" id="IPR013736">
    <property type="entry name" value="Xaa-Pro_dipept_C"/>
</dbReference>
<gene>
    <name evidence="2" type="ORF">PS662_01590</name>
</gene>